<accession>A0A644WU02</accession>
<protein>
    <recommendedName>
        <fullName evidence="1">HTH marR-type domain-containing protein</fullName>
    </recommendedName>
</protein>
<dbReference type="PANTHER" id="PTHR18964:SF149">
    <property type="entry name" value="BIFUNCTIONAL UDP-N-ACETYLGLUCOSAMINE 2-EPIMERASE_N-ACETYLMANNOSAMINE KINASE"/>
    <property type="match status" value="1"/>
</dbReference>
<dbReference type="InterPro" id="IPR000835">
    <property type="entry name" value="HTH_MarR-typ"/>
</dbReference>
<evidence type="ECO:0000259" key="1">
    <source>
        <dbReference type="Pfam" id="PF12802"/>
    </source>
</evidence>
<dbReference type="AlphaFoldDB" id="A0A644WU02"/>
<gene>
    <name evidence="2" type="ORF">SDC9_53711</name>
</gene>
<organism evidence="2">
    <name type="scientific">bioreactor metagenome</name>
    <dbReference type="NCBI Taxonomy" id="1076179"/>
    <lineage>
        <taxon>unclassified sequences</taxon>
        <taxon>metagenomes</taxon>
        <taxon>ecological metagenomes</taxon>
    </lineage>
</organism>
<dbReference type="InterPro" id="IPR000600">
    <property type="entry name" value="ROK"/>
</dbReference>
<dbReference type="GO" id="GO:0003700">
    <property type="term" value="F:DNA-binding transcription factor activity"/>
    <property type="evidence" value="ECO:0007669"/>
    <property type="project" value="InterPro"/>
</dbReference>
<reference evidence="2" key="1">
    <citation type="submission" date="2019-08" db="EMBL/GenBank/DDBJ databases">
        <authorList>
            <person name="Kucharzyk K."/>
            <person name="Murdoch R.W."/>
            <person name="Higgins S."/>
            <person name="Loffler F."/>
        </authorList>
    </citation>
    <scope>NUCLEOTIDE SEQUENCE</scope>
</reference>
<evidence type="ECO:0000313" key="2">
    <source>
        <dbReference type="EMBL" id="MPM07405.1"/>
    </source>
</evidence>
<feature type="domain" description="HTH marR-type" evidence="1">
    <location>
        <begin position="19"/>
        <end position="55"/>
    </location>
</feature>
<dbReference type="InterPro" id="IPR043129">
    <property type="entry name" value="ATPase_NBD"/>
</dbReference>
<dbReference type="Gene3D" id="3.30.420.40">
    <property type="match status" value="2"/>
</dbReference>
<proteinExistence type="predicted"/>
<dbReference type="Pfam" id="PF12802">
    <property type="entry name" value="MarR_2"/>
    <property type="match status" value="1"/>
</dbReference>
<sequence length="352" mass="38870">MNKSQERYQNMFSLFRTLRLEGTLTQSELKDRLHLQASTISYLVNDLKREGLLQLSSLENSAAKGKVGKPGQYLEIANEHSYFLGLYLEETFIDLHVIGLADQEVHFQHIPLENPTPQELIQKVISLIGHFTTVYENIKGVGLAVKSVVDKDGNLSSFKRTINDREVPRIWKVEGFTASIRAAFPNLEIVVENDANCAAVYCQTASKQETASSMVFIINQKPFGIGSGIIIDGKLFKGCNGASGEIFFSDRTIQNLVEQNSLHQDPVQLIGLLAESILKALYLIDPQFVTLTGGLLSDLSSQSIASIKAVFKDAPYPIEVISQEHLSLPAKGAVLLVADTYISTVLSGIERR</sequence>
<dbReference type="InterPro" id="IPR036388">
    <property type="entry name" value="WH-like_DNA-bd_sf"/>
</dbReference>
<dbReference type="SUPFAM" id="SSF53067">
    <property type="entry name" value="Actin-like ATPase domain"/>
    <property type="match status" value="1"/>
</dbReference>
<dbReference type="EMBL" id="VSSQ01001331">
    <property type="protein sequence ID" value="MPM07405.1"/>
    <property type="molecule type" value="Genomic_DNA"/>
</dbReference>
<dbReference type="InterPro" id="IPR036390">
    <property type="entry name" value="WH_DNA-bd_sf"/>
</dbReference>
<dbReference type="SUPFAM" id="SSF46785">
    <property type="entry name" value="Winged helix' DNA-binding domain"/>
    <property type="match status" value="1"/>
</dbReference>
<name>A0A644WU02_9ZZZZ</name>
<dbReference type="Gene3D" id="1.10.10.10">
    <property type="entry name" value="Winged helix-like DNA-binding domain superfamily/Winged helix DNA-binding domain"/>
    <property type="match status" value="1"/>
</dbReference>
<dbReference type="Pfam" id="PF00480">
    <property type="entry name" value="ROK"/>
    <property type="match status" value="1"/>
</dbReference>
<dbReference type="PANTHER" id="PTHR18964">
    <property type="entry name" value="ROK (REPRESSOR, ORF, KINASE) FAMILY"/>
    <property type="match status" value="1"/>
</dbReference>
<comment type="caution">
    <text evidence="2">The sequence shown here is derived from an EMBL/GenBank/DDBJ whole genome shotgun (WGS) entry which is preliminary data.</text>
</comment>